<sequence>MAWTNRHTTNHRAATTSSRDMSGIAAMESQSHR</sequence>
<protein>
    <submittedName>
        <fullName evidence="2">Uncharacterized protein</fullName>
    </submittedName>
</protein>
<evidence type="ECO:0000256" key="1">
    <source>
        <dbReference type="SAM" id="MobiDB-lite"/>
    </source>
</evidence>
<dbReference type="EMBL" id="GBRH01188195">
    <property type="protein sequence ID" value="JAE09701.1"/>
    <property type="molecule type" value="Transcribed_RNA"/>
</dbReference>
<feature type="compositionally biased region" description="Polar residues" evidence="1">
    <location>
        <begin position="1"/>
        <end position="20"/>
    </location>
</feature>
<reference evidence="2" key="1">
    <citation type="submission" date="2014-09" db="EMBL/GenBank/DDBJ databases">
        <authorList>
            <person name="Magalhaes I.L.F."/>
            <person name="Oliveira U."/>
            <person name="Santos F.R."/>
            <person name="Vidigal T.H.D.A."/>
            <person name="Brescovit A.D."/>
            <person name="Santos A.J."/>
        </authorList>
    </citation>
    <scope>NUCLEOTIDE SEQUENCE</scope>
    <source>
        <tissue evidence="2">Shoot tissue taken approximately 20 cm above the soil surface</tissue>
    </source>
</reference>
<feature type="region of interest" description="Disordered" evidence="1">
    <location>
        <begin position="1"/>
        <end position="33"/>
    </location>
</feature>
<evidence type="ECO:0000313" key="2">
    <source>
        <dbReference type="EMBL" id="JAE09701.1"/>
    </source>
</evidence>
<proteinExistence type="predicted"/>
<reference evidence="2" key="2">
    <citation type="journal article" date="2015" name="Data Brief">
        <title>Shoot transcriptome of the giant reed, Arundo donax.</title>
        <authorList>
            <person name="Barrero R.A."/>
            <person name="Guerrero F.D."/>
            <person name="Moolhuijzen P."/>
            <person name="Goolsby J.A."/>
            <person name="Tidwell J."/>
            <person name="Bellgard S.E."/>
            <person name="Bellgard M.I."/>
        </authorList>
    </citation>
    <scope>NUCLEOTIDE SEQUENCE</scope>
    <source>
        <tissue evidence="2">Shoot tissue taken approximately 20 cm above the soil surface</tissue>
    </source>
</reference>
<organism evidence="2">
    <name type="scientific">Arundo donax</name>
    <name type="common">Giant reed</name>
    <name type="synonym">Donax arundinaceus</name>
    <dbReference type="NCBI Taxonomy" id="35708"/>
    <lineage>
        <taxon>Eukaryota</taxon>
        <taxon>Viridiplantae</taxon>
        <taxon>Streptophyta</taxon>
        <taxon>Embryophyta</taxon>
        <taxon>Tracheophyta</taxon>
        <taxon>Spermatophyta</taxon>
        <taxon>Magnoliopsida</taxon>
        <taxon>Liliopsida</taxon>
        <taxon>Poales</taxon>
        <taxon>Poaceae</taxon>
        <taxon>PACMAD clade</taxon>
        <taxon>Arundinoideae</taxon>
        <taxon>Arundineae</taxon>
        <taxon>Arundo</taxon>
    </lineage>
</organism>
<accession>A0A0A9FHW3</accession>
<dbReference type="AlphaFoldDB" id="A0A0A9FHW3"/>
<name>A0A0A9FHW3_ARUDO</name>